<organism evidence="1">
    <name type="scientific">Lepeophtheirus salmonis</name>
    <name type="common">Salmon louse</name>
    <name type="synonym">Caligus salmonis</name>
    <dbReference type="NCBI Taxonomy" id="72036"/>
    <lineage>
        <taxon>Eukaryota</taxon>
        <taxon>Metazoa</taxon>
        <taxon>Ecdysozoa</taxon>
        <taxon>Arthropoda</taxon>
        <taxon>Crustacea</taxon>
        <taxon>Multicrustacea</taxon>
        <taxon>Hexanauplia</taxon>
        <taxon>Copepoda</taxon>
        <taxon>Siphonostomatoida</taxon>
        <taxon>Caligidae</taxon>
        <taxon>Lepeophtheirus</taxon>
    </lineage>
</organism>
<sequence>MWGWVILKNFIQFKYKKKQN</sequence>
<accession>A0A0K2UWG8</accession>
<dbReference type="AlphaFoldDB" id="A0A0K2UWG8"/>
<protein>
    <submittedName>
        <fullName evidence="1">Uncharacterized protein</fullName>
    </submittedName>
</protein>
<proteinExistence type="predicted"/>
<evidence type="ECO:0000313" key="1">
    <source>
        <dbReference type="EMBL" id="CDW42242.1"/>
    </source>
</evidence>
<reference evidence="1" key="1">
    <citation type="submission" date="2014-05" db="EMBL/GenBank/DDBJ databases">
        <authorList>
            <person name="Chronopoulou M."/>
        </authorList>
    </citation>
    <scope>NUCLEOTIDE SEQUENCE</scope>
    <source>
        <tissue evidence="1">Whole organism</tissue>
    </source>
</reference>
<name>A0A0K2UWG8_LEPSM</name>
<dbReference type="EMBL" id="HACA01024881">
    <property type="protein sequence ID" value="CDW42242.1"/>
    <property type="molecule type" value="Transcribed_RNA"/>
</dbReference>